<comment type="subcellular location">
    <subcellularLocation>
        <location evidence="1">Membrane</location>
        <topology evidence="1">Multi-pass membrane protein</topology>
    </subcellularLocation>
</comment>
<dbReference type="STRING" id="259564.Mbur_0158"/>
<dbReference type="InterPro" id="IPR052185">
    <property type="entry name" value="IPC_Synthase-Related"/>
</dbReference>
<keyword evidence="3 5" id="KW-1133">Transmembrane helix</keyword>
<evidence type="ECO:0000259" key="6">
    <source>
        <dbReference type="Pfam" id="PF14378"/>
    </source>
</evidence>
<dbReference type="KEGG" id="mbu:Mbur_0158"/>
<evidence type="ECO:0000313" key="7">
    <source>
        <dbReference type="EMBL" id="ABE51170.1"/>
    </source>
</evidence>
<dbReference type="Gene3D" id="1.20.144.10">
    <property type="entry name" value="Phosphatidic acid phosphatase type 2/haloperoxidase"/>
    <property type="match status" value="1"/>
</dbReference>
<evidence type="ECO:0000313" key="8">
    <source>
        <dbReference type="Proteomes" id="UP000001979"/>
    </source>
</evidence>
<dbReference type="Proteomes" id="UP000001979">
    <property type="component" value="Chromosome"/>
</dbReference>
<dbReference type="GeneID" id="3998424"/>
<feature type="transmembrane region" description="Helical" evidence="5">
    <location>
        <begin position="55"/>
        <end position="76"/>
    </location>
</feature>
<keyword evidence="8" id="KW-1185">Reference proteome</keyword>
<evidence type="ECO:0000256" key="4">
    <source>
        <dbReference type="ARBA" id="ARBA00023136"/>
    </source>
</evidence>
<dbReference type="PANTHER" id="PTHR31310">
    <property type="match status" value="1"/>
</dbReference>
<sequence>MVMIEGNAVTHLQEFATPWLTYLSAFVYLIGFTGLLIGTFLLFAYKKDEKSLQEFTIAFTLIYLIAYPFYTWFPVYVTSKVLPNMAPLLYTLDPSIVSFIHICAPSLNNCFPSLHSALSFMTMLIIISRTSHISFKAIAVVVTIAIHFTILYLGIHWITDMIGGILLAFTSYYIATRYCEHIVEWSEKRIWKNGLER</sequence>
<feature type="domain" description="Inositolphosphotransferase Aur1/Ipt1" evidence="6">
    <location>
        <begin position="16"/>
        <end position="174"/>
    </location>
</feature>
<feature type="transmembrane region" description="Helical" evidence="5">
    <location>
        <begin position="96"/>
        <end position="121"/>
    </location>
</feature>
<proteinExistence type="predicted"/>
<feature type="transmembrane region" description="Helical" evidence="5">
    <location>
        <begin position="161"/>
        <end position="179"/>
    </location>
</feature>
<dbReference type="OrthoDB" id="329477at2157"/>
<accession>Q12ZF6</accession>
<keyword evidence="4 5" id="KW-0472">Membrane</keyword>
<feature type="transmembrane region" description="Helical" evidence="5">
    <location>
        <begin position="20"/>
        <end position="43"/>
    </location>
</feature>
<dbReference type="PANTHER" id="PTHR31310:SF7">
    <property type="entry name" value="PA-PHOSPHATASE RELATED-FAMILY PROTEIN DDB_G0268928"/>
    <property type="match status" value="1"/>
</dbReference>
<dbReference type="InterPro" id="IPR026841">
    <property type="entry name" value="Aur1/Ipt1"/>
</dbReference>
<evidence type="ECO:0000256" key="1">
    <source>
        <dbReference type="ARBA" id="ARBA00004141"/>
    </source>
</evidence>
<dbReference type="EMBL" id="CP000300">
    <property type="protein sequence ID" value="ABE51170.1"/>
    <property type="molecule type" value="Genomic_DNA"/>
</dbReference>
<protein>
    <submittedName>
        <fullName evidence="7">PAP2 family protein</fullName>
    </submittedName>
</protein>
<gene>
    <name evidence="7" type="ordered locus">Mbur_0158</name>
</gene>
<dbReference type="RefSeq" id="WP_011498334.1">
    <property type="nucleotide sequence ID" value="NC_007955.1"/>
</dbReference>
<dbReference type="Pfam" id="PF14378">
    <property type="entry name" value="PAP2_3"/>
    <property type="match status" value="1"/>
</dbReference>
<dbReference type="HOGENOM" id="CLU_082638_0_0_2"/>
<dbReference type="CDD" id="cd03386">
    <property type="entry name" value="PAP2_Aur1_like"/>
    <property type="match status" value="1"/>
</dbReference>
<evidence type="ECO:0000256" key="3">
    <source>
        <dbReference type="ARBA" id="ARBA00022989"/>
    </source>
</evidence>
<name>Q12ZF6_METBU</name>
<organism evidence="7 8">
    <name type="scientific">Methanococcoides burtonii (strain DSM 6242 / NBRC 107633 / OCM 468 / ACE-M)</name>
    <dbReference type="NCBI Taxonomy" id="259564"/>
    <lineage>
        <taxon>Archaea</taxon>
        <taxon>Methanobacteriati</taxon>
        <taxon>Methanobacteriota</taxon>
        <taxon>Stenosarchaea group</taxon>
        <taxon>Methanomicrobia</taxon>
        <taxon>Methanosarcinales</taxon>
        <taxon>Methanosarcinaceae</taxon>
        <taxon>Methanococcoides</taxon>
    </lineage>
</organism>
<dbReference type="GO" id="GO:0016020">
    <property type="term" value="C:membrane"/>
    <property type="evidence" value="ECO:0007669"/>
    <property type="project" value="UniProtKB-SubCell"/>
</dbReference>
<reference evidence="8" key="1">
    <citation type="journal article" date="2009" name="ISME J.">
        <title>The genome sequence of the psychrophilic archaeon, Methanococcoides burtonii: the role of genome evolution in cold adaptation.</title>
        <authorList>
            <person name="Allen M.A."/>
            <person name="Lauro F.M."/>
            <person name="Williams T.J."/>
            <person name="Burg D."/>
            <person name="Siddiqui K.S."/>
            <person name="De Francisci D."/>
            <person name="Chong K.W."/>
            <person name="Pilak O."/>
            <person name="Chew H.H."/>
            <person name="De Maere M.Z."/>
            <person name="Ting L."/>
            <person name="Katrib M."/>
            <person name="Ng C."/>
            <person name="Sowers K.R."/>
            <person name="Galperin M.Y."/>
            <person name="Anderson I.J."/>
            <person name="Ivanova N."/>
            <person name="Dalin E."/>
            <person name="Martinez M."/>
            <person name="Lapidus A."/>
            <person name="Hauser L."/>
            <person name="Land M."/>
            <person name="Thomas T."/>
            <person name="Cavicchioli R."/>
        </authorList>
    </citation>
    <scope>NUCLEOTIDE SEQUENCE [LARGE SCALE GENOMIC DNA]</scope>
    <source>
        <strain evidence="8">DSM 6242 / NBRC 107633 / OCM 468 / ACE-M</strain>
    </source>
</reference>
<feature type="transmembrane region" description="Helical" evidence="5">
    <location>
        <begin position="133"/>
        <end position="155"/>
    </location>
</feature>
<dbReference type="InterPro" id="IPR036938">
    <property type="entry name" value="PAP2/HPO_sf"/>
</dbReference>
<keyword evidence="2 5" id="KW-0812">Transmembrane</keyword>
<dbReference type="SUPFAM" id="SSF48317">
    <property type="entry name" value="Acid phosphatase/Vanadium-dependent haloperoxidase"/>
    <property type="match status" value="1"/>
</dbReference>
<evidence type="ECO:0000256" key="5">
    <source>
        <dbReference type="SAM" id="Phobius"/>
    </source>
</evidence>
<dbReference type="AlphaFoldDB" id="Q12ZF6"/>
<evidence type="ECO:0000256" key="2">
    <source>
        <dbReference type="ARBA" id="ARBA00022692"/>
    </source>
</evidence>